<comment type="caution">
    <text evidence="1">The sequence shown here is derived from an EMBL/GenBank/DDBJ whole genome shotgun (WGS) entry which is preliminary data.</text>
</comment>
<reference evidence="1" key="1">
    <citation type="submission" date="2023-03" db="EMBL/GenBank/DDBJ databases">
        <title>Massive genome expansion in bonnet fungi (Mycena s.s.) driven by repeated elements and novel gene families across ecological guilds.</title>
        <authorList>
            <consortium name="Lawrence Berkeley National Laboratory"/>
            <person name="Harder C.B."/>
            <person name="Miyauchi S."/>
            <person name="Viragh M."/>
            <person name="Kuo A."/>
            <person name="Thoen E."/>
            <person name="Andreopoulos B."/>
            <person name="Lu D."/>
            <person name="Skrede I."/>
            <person name="Drula E."/>
            <person name="Henrissat B."/>
            <person name="Morin E."/>
            <person name="Kohler A."/>
            <person name="Barry K."/>
            <person name="LaButti K."/>
            <person name="Morin E."/>
            <person name="Salamov A."/>
            <person name="Lipzen A."/>
            <person name="Mereny Z."/>
            <person name="Hegedus B."/>
            <person name="Baldrian P."/>
            <person name="Stursova M."/>
            <person name="Weitz H."/>
            <person name="Taylor A."/>
            <person name="Grigoriev I.V."/>
            <person name="Nagy L.G."/>
            <person name="Martin F."/>
            <person name="Kauserud H."/>
        </authorList>
    </citation>
    <scope>NUCLEOTIDE SEQUENCE</scope>
    <source>
        <strain evidence="1">CBHHK173m</strain>
    </source>
</reference>
<dbReference type="AlphaFoldDB" id="A0AAD6TQ47"/>
<gene>
    <name evidence="1" type="ORF">B0H15DRAFT_956183</name>
</gene>
<dbReference type="Proteomes" id="UP001222325">
    <property type="component" value="Unassembled WGS sequence"/>
</dbReference>
<accession>A0AAD6TQ47</accession>
<name>A0AAD6TQ47_9AGAR</name>
<evidence type="ECO:0000313" key="1">
    <source>
        <dbReference type="EMBL" id="KAJ7075812.1"/>
    </source>
</evidence>
<keyword evidence="2" id="KW-1185">Reference proteome</keyword>
<evidence type="ECO:0000313" key="2">
    <source>
        <dbReference type="Proteomes" id="UP001222325"/>
    </source>
</evidence>
<dbReference type="EMBL" id="JARJCN010000089">
    <property type="protein sequence ID" value="KAJ7075812.1"/>
    <property type="molecule type" value="Genomic_DNA"/>
</dbReference>
<dbReference type="PROSITE" id="PS51257">
    <property type="entry name" value="PROKAR_LIPOPROTEIN"/>
    <property type="match status" value="1"/>
</dbReference>
<sequence>MPREVSARCLASSTHASVTSCPAAWASLSVIVAAVQVVTNGRIANFNSRLAPLLNTL</sequence>
<organism evidence="1 2">
    <name type="scientific">Mycena belliarum</name>
    <dbReference type="NCBI Taxonomy" id="1033014"/>
    <lineage>
        <taxon>Eukaryota</taxon>
        <taxon>Fungi</taxon>
        <taxon>Dikarya</taxon>
        <taxon>Basidiomycota</taxon>
        <taxon>Agaricomycotina</taxon>
        <taxon>Agaricomycetes</taxon>
        <taxon>Agaricomycetidae</taxon>
        <taxon>Agaricales</taxon>
        <taxon>Marasmiineae</taxon>
        <taxon>Mycenaceae</taxon>
        <taxon>Mycena</taxon>
    </lineage>
</organism>
<proteinExistence type="predicted"/>
<protein>
    <submittedName>
        <fullName evidence="1">Uncharacterized protein</fullName>
    </submittedName>
</protein>